<dbReference type="AlphaFoldDB" id="A0A7W3J6T3"/>
<sequence>MKHTRALWATAASVAVVGSAVVPSFAADAAYPTEPGTPGTPGPACAWSAAVGPDGWNLFYPEGSANYWIQPYVVSDGTTLEIEGTYPDSRYLQMATYQQEGGWFTTDDGVDSWLTDHELVPDEGSANPFAQEGAEPGGSFSLTVSTDVEPGTPNTLPMAPDAAPEGSVGYLIYRVYSPAGDDFSAIDLPEVSVVTDGVSTALPTCGPDDISDEVPDEILDLVGDDLTDTWTTEFSRQPVEGLFPNADTGYVERTYEPSKKKDEVLVVQGKAPVQTGGNTPEVWPGDGVDTRFWSICMGLTDVPYESITVEQPDGTNELGCASDDQTAVDEDGYYTYVVGTEDQRERIEAIPGATFLPLSAEQPRADHVLVLRNMLPVDGFEESVVNVPEGSDAAATAEIMGDYYPESDTCTIKQLEKKGAEACLR</sequence>
<gene>
    <name evidence="2" type="ORF">FHX71_001171</name>
</gene>
<dbReference type="Proteomes" id="UP000540568">
    <property type="component" value="Unassembled WGS sequence"/>
</dbReference>
<keyword evidence="1" id="KW-0732">Signal</keyword>
<comment type="caution">
    <text evidence="2">The sequence shown here is derived from an EMBL/GenBank/DDBJ whole genome shotgun (WGS) entry which is preliminary data.</text>
</comment>
<feature type="signal peptide" evidence="1">
    <location>
        <begin position="1"/>
        <end position="26"/>
    </location>
</feature>
<feature type="chain" id="PRO_5031054717" description="Secreted protein" evidence="1">
    <location>
        <begin position="27"/>
        <end position="425"/>
    </location>
</feature>
<evidence type="ECO:0000256" key="1">
    <source>
        <dbReference type="SAM" id="SignalP"/>
    </source>
</evidence>
<accession>A0A7W3J6T3</accession>
<organism evidence="2 3">
    <name type="scientific">Promicromonospora sukumoe</name>
    <dbReference type="NCBI Taxonomy" id="88382"/>
    <lineage>
        <taxon>Bacteria</taxon>
        <taxon>Bacillati</taxon>
        <taxon>Actinomycetota</taxon>
        <taxon>Actinomycetes</taxon>
        <taxon>Micrococcales</taxon>
        <taxon>Promicromonosporaceae</taxon>
        <taxon>Promicromonospora</taxon>
    </lineage>
</organism>
<dbReference type="RefSeq" id="WP_182614841.1">
    <property type="nucleotide sequence ID" value="NZ_BAAATF010000005.1"/>
</dbReference>
<keyword evidence="3" id="KW-1185">Reference proteome</keyword>
<reference evidence="2 3" key="1">
    <citation type="submission" date="2020-07" db="EMBL/GenBank/DDBJ databases">
        <title>Sequencing the genomes of 1000 actinobacteria strains.</title>
        <authorList>
            <person name="Klenk H.-P."/>
        </authorList>
    </citation>
    <scope>NUCLEOTIDE SEQUENCE [LARGE SCALE GENOMIC DNA]</scope>
    <source>
        <strain evidence="2 3">DSM 44121</strain>
    </source>
</reference>
<dbReference type="EMBL" id="JACGWV010000001">
    <property type="protein sequence ID" value="MBA8807229.1"/>
    <property type="molecule type" value="Genomic_DNA"/>
</dbReference>
<protein>
    <recommendedName>
        <fullName evidence="4">Secreted protein</fullName>
    </recommendedName>
</protein>
<evidence type="ECO:0008006" key="4">
    <source>
        <dbReference type="Google" id="ProtNLM"/>
    </source>
</evidence>
<proteinExistence type="predicted"/>
<evidence type="ECO:0000313" key="3">
    <source>
        <dbReference type="Proteomes" id="UP000540568"/>
    </source>
</evidence>
<name>A0A7W3J6T3_9MICO</name>
<evidence type="ECO:0000313" key="2">
    <source>
        <dbReference type="EMBL" id="MBA8807229.1"/>
    </source>
</evidence>